<reference evidence="13 16" key="3">
    <citation type="submission" date="2024-01" db="EMBL/GenBank/DDBJ databases">
        <title>The diversity of rhizobia nodulating Mimosa spp. in eleven states of Brazil covering several biomes is determined by host plant, location, and edaphic factors.</title>
        <authorList>
            <person name="Rouws L."/>
            <person name="Barauna A."/>
            <person name="Beukes C."/>
            <person name="De Faria S.M."/>
            <person name="Gross E."/>
            <person name="Dos Reis Junior F.B."/>
            <person name="Simon M."/>
            <person name="Maluk M."/>
            <person name="Odee D.W."/>
            <person name="Kenicer G."/>
            <person name="Young J.P.W."/>
            <person name="Reis V.M."/>
            <person name="Zilli J."/>
            <person name="James E.K."/>
        </authorList>
    </citation>
    <scope>NUCLEOTIDE SEQUENCE [LARGE SCALE GENOMIC DNA]</scope>
    <source>
        <strain evidence="13 16">JHI1651</strain>
    </source>
</reference>
<evidence type="ECO:0000313" key="15">
    <source>
        <dbReference type="Proteomes" id="UP000509548"/>
    </source>
</evidence>
<evidence type="ECO:0000313" key="16">
    <source>
        <dbReference type="Proteomes" id="UP001462961"/>
    </source>
</evidence>
<reference evidence="14" key="2">
    <citation type="submission" date="2016-06" db="EMBL/GenBank/DDBJ databases">
        <authorList>
            <person name="Huang P."/>
            <person name="Jiang X."/>
            <person name="Liu X."/>
        </authorList>
    </citation>
    <scope>NUCLEOTIDE SEQUENCE</scope>
    <source>
        <strain evidence="14">852011</strain>
    </source>
</reference>
<evidence type="ECO:0000313" key="13">
    <source>
        <dbReference type="EMBL" id="MEO1757854.1"/>
    </source>
</evidence>
<keyword evidence="8" id="KW-0626">Porin</keyword>
<evidence type="ECO:0000256" key="3">
    <source>
        <dbReference type="ARBA" id="ARBA00022448"/>
    </source>
</evidence>
<dbReference type="AlphaFoldDB" id="A0A9Q6S7M0"/>
<dbReference type="GO" id="GO:0006811">
    <property type="term" value="P:monoatomic ion transport"/>
    <property type="evidence" value="ECO:0007669"/>
    <property type="project" value="UniProtKB-KW"/>
</dbReference>
<evidence type="ECO:0000256" key="7">
    <source>
        <dbReference type="ARBA" id="ARBA00023065"/>
    </source>
</evidence>
<sequence length="364" mass="38441">MVKRLLTGAFLGGIASMAFAQNGVTLYGIIDIGIERASGGAGAQVRQTDNTLYGSRFGFIGREELGAGYQAIFKLENGFLPNQGTAGQGGALFGREAWVGLAGPQGQFQLGVNYTPIHTLLSTYALGGFGGFSWGNASNHFLYAPLARESNSIVYVSPVVAGFSLKAMYALGTNGGANAAPKTLGNTGSVKLTYEIGNFSIGATYLNQRFATQSTNVPLTTNTPTFSGDYYVFGTSYDLGFVKLGGIWQMHRGGPNVASAVSTNFSNPKNNFFEASARIPIGFGFGLVDYGRYYRLGDSDGDATSYSLRYDYPLSKRTIVYAGAAYIRNGKRAGFAPVGVGSPAPTVVVGHNVNSVLTGLVHRF</sequence>
<evidence type="ECO:0000256" key="8">
    <source>
        <dbReference type="ARBA" id="ARBA00023114"/>
    </source>
</evidence>
<comment type="subcellular location">
    <subcellularLocation>
        <location evidence="1">Cell outer membrane</location>
        <topology evidence="1">Multi-pass membrane protein</topology>
    </subcellularLocation>
</comment>
<evidence type="ECO:0000256" key="9">
    <source>
        <dbReference type="ARBA" id="ARBA00023136"/>
    </source>
</evidence>
<evidence type="ECO:0000259" key="12">
    <source>
        <dbReference type="Pfam" id="PF13609"/>
    </source>
</evidence>
<dbReference type="Pfam" id="PF13609">
    <property type="entry name" value="Porin_4"/>
    <property type="match status" value="1"/>
</dbReference>
<evidence type="ECO:0000256" key="11">
    <source>
        <dbReference type="SAM" id="SignalP"/>
    </source>
</evidence>
<evidence type="ECO:0000256" key="6">
    <source>
        <dbReference type="ARBA" id="ARBA00022729"/>
    </source>
</evidence>
<dbReference type="InterPro" id="IPR002299">
    <property type="entry name" value="Porin_Neis"/>
</dbReference>
<dbReference type="GO" id="GO:0009279">
    <property type="term" value="C:cell outer membrane"/>
    <property type="evidence" value="ECO:0007669"/>
    <property type="project" value="UniProtKB-SubCell"/>
</dbReference>
<gene>
    <name evidence="14" type="ORF">A9O66_27960</name>
    <name evidence="13" type="ORF">VOI32_28430</name>
</gene>
<dbReference type="Gene3D" id="2.40.160.10">
    <property type="entry name" value="Porin"/>
    <property type="match status" value="1"/>
</dbReference>
<dbReference type="RefSeq" id="WP_107202917.1">
    <property type="nucleotide sequence ID" value="NZ_CP015959.1"/>
</dbReference>
<evidence type="ECO:0000256" key="1">
    <source>
        <dbReference type="ARBA" id="ARBA00004571"/>
    </source>
</evidence>
<keyword evidence="6 11" id="KW-0732">Signal</keyword>
<feature type="signal peptide" evidence="11">
    <location>
        <begin position="1"/>
        <end position="20"/>
    </location>
</feature>
<feature type="chain" id="PRO_5040405074" evidence="11">
    <location>
        <begin position="21"/>
        <end position="364"/>
    </location>
</feature>
<keyword evidence="16" id="KW-1185">Reference proteome</keyword>
<dbReference type="GO" id="GO:0046930">
    <property type="term" value="C:pore complex"/>
    <property type="evidence" value="ECO:0007669"/>
    <property type="project" value="UniProtKB-KW"/>
</dbReference>
<dbReference type="Proteomes" id="UP000509548">
    <property type="component" value="Chromosome 2"/>
</dbReference>
<dbReference type="PANTHER" id="PTHR34501">
    <property type="entry name" value="PROTEIN YDDL-RELATED"/>
    <property type="match status" value="1"/>
</dbReference>
<dbReference type="Proteomes" id="UP001462961">
    <property type="component" value="Unassembled WGS sequence"/>
</dbReference>
<organism evidence="14 15">
    <name type="scientific">Paraburkholderia caribensis</name>
    <dbReference type="NCBI Taxonomy" id="75105"/>
    <lineage>
        <taxon>Bacteria</taxon>
        <taxon>Pseudomonadati</taxon>
        <taxon>Pseudomonadota</taxon>
        <taxon>Betaproteobacteria</taxon>
        <taxon>Burkholderiales</taxon>
        <taxon>Burkholderiaceae</taxon>
        <taxon>Paraburkholderia</taxon>
    </lineage>
</organism>
<comment type="subunit">
    <text evidence="2">Homotrimer.</text>
</comment>
<name>A0A9Q6S7M0_9BURK</name>
<keyword evidence="7" id="KW-0406">Ion transport</keyword>
<feature type="domain" description="Porin" evidence="12">
    <location>
        <begin position="10"/>
        <end position="330"/>
    </location>
</feature>
<keyword evidence="5" id="KW-0812">Transmembrane</keyword>
<keyword evidence="9" id="KW-0472">Membrane</keyword>
<protein>
    <submittedName>
        <fullName evidence="13">Porin</fullName>
    </submittedName>
</protein>
<dbReference type="EMBL" id="JAYLVJ010000043">
    <property type="protein sequence ID" value="MEO1757854.1"/>
    <property type="molecule type" value="Genomic_DNA"/>
</dbReference>
<dbReference type="InterPro" id="IPR033900">
    <property type="entry name" value="Gram_neg_porin_domain"/>
</dbReference>
<dbReference type="PRINTS" id="PR00184">
    <property type="entry name" value="NEISSPPORIN"/>
</dbReference>
<proteinExistence type="predicted"/>
<dbReference type="InterPro" id="IPR023614">
    <property type="entry name" value="Porin_dom_sf"/>
</dbReference>
<dbReference type="CDD" id="cd00342">
    <property type="entry name" value="gram_neg_porins"/>
    <property type="match status" value="1"/>
</dbReference>
<reference evidence="14 15" key="1">
    <citation type="journal article" date="2014" name="Genome Announc.">
        <title>Draft Genome Sequence of the Haloacid-Degrading Burkholderia caribensis Strain MBA4.</title>
        <authorList>
            <person name="Pan Y."/>
            <person name="Kong K.F."/>
            <person name="Tsang J.S."/>
        </authorList>
    </citation>
    <scope>NUCLEOTIDE SEQUENCE [LARGE SCALE GENOMIC DNA]</scope>
    <source>
        <strain evidence="14 15">852011</strain>
    </source>
</reference>
<dbReference type="EMBL" id="CP015959">
    <property type="protein sequence ID" value="QLB66110.1"/>
    <property type="molecule type" value="Genomic_DNA"/>
</dbReference>
<dbReference type="InterPro" id="IPR050298">
    <property type="entry name" value="Gram-neg_bact_OMP"/>
</dbReference>
<evidence type="ECO:0000256" key="2">
    <source>
        <dbReference type="ARBA" id="ARBA00011233"/>
    </source>
</evidence>
<keyword evidence="10" id="KW-0998">Cell outer membrane</keyword>
<evidence type="ECO:0000256" key="5">
    <source>
        <dbReference type="ARBA" id="ARBA00022692"/>
    </source>
</evidence>
<evidence type="ECO:0000256" key="4">
    <source>
        <dbReference type="ARBA" id="ARBA00022452"/>
    </source>
</evidence>
<dbReference type="PANTHER" id="PTHR34501:SF9">
    <property type="entry name" value="MAJOR OUTER MEMBRANE PROTEIN P.IA"/>
    <property type="match status" value="1"/>
</dbReference>
<evidence type="ECO:0000313" key="14">
    <source>
        <dbReference type="EMBL" id="QLB66110.1"/>
    </source>
</evidence>
<keyword evidence="3" id="KW-0813">Transport</keyword>
<keyword evidence="4" id="KW-1134">Transmembrane beta strand</keyword>
<dbReference type="GO" id="GO:0015288">
    <property type="term" value="F:porin activity"/>
    <property type="evidence" value="ECO:0007669"/>
    <property type="project" value="UniProtKB-KW"/>
</dbReference>
<accession>A0A9Q6S7M0</accession>
<dbReference type="SUPFAM" id="SSF56935">
    <property type="entry name" value="Porins"/>
    <property type="match status" value="1"/>
</dbReference>
<evidence type="ECO:0000256" key="10">
    <source>
        <dbReference type="ARBA" id="ARBA00023237"/>
    </source>
</evidence>